<evidence type="ECO:0000313" key="2">
    <source>
        <dbReference type="EMBL" id="KAG9446278.1"/>
    </source>
</evidence>
<gene>
    <name evidence="2" type="ORF">H6P81_012406</name>
</gene>
<accession>A0AAV7EC12</accession>
<proteinExistence type="predicted"/>
<organism evidence="2 3">
    <name type="scientific">Aristolochia fimbriata</name>
    <name type="common">White veined hardy Dutchman's pipe vine</name>
    <dbReference type="NCBI Taxonomy" id="158543"/>
    <lineage>
        <taxon>Eukaryota</taxon>
        <taxon>Viridiplantae</taxon>
        <taxon>Streptophyta</taxon>
        <taxon>Embryophyta</taxon>
        <taxon>Tracheophyta</taxon>
        <taxon>Spermatophyta</taxon>
        <taxon>Magnoliopsida</taxon>
        <taxon>Magnoliidae</taxon>
        <taxon>Piperales</taxon>
        <taxon>Aristolochiaceae</taxon>
        <taxon>Aristolochia</taxon>
    </lineage>
</organism>
<feature type="region of interest" description="Disordered" evidence="1">
    <location>
        <begin position="23"/>
        <end position="45"/>
    </location>
</feature>
<dbReference type="AlphaFoldDB" id="A0AAV7EC12"/>
<keyword evidence="3" id="KW-1185">Reference proteome</keyword>
<evidence type="ECO:0000313" key="3">
    <source>
        <dbReference type="Proteomes" id="UP000825729"/>
    </source>
</evidence>
<name>A0AAV7EC12_ARIFI</name>
<dbReference type="Proteomes" id="UP000825729">
    <property type="component" value="Unassembled WGS sequence"/>
</dbReference>
<feature type="compositionally biased region" description="Low complexity" evidence="1">
    <location>
        <begin position="24"/>
        <end position="42"/>
    </location>
</feature>
<sequence length="89" mass="9641">MMAASMARGSSFLRSMWSTRQSASFLRSSRPRTSPSSPFASRGLQRKSAVLSSLLPLYSAIASSCLVCRLPSEVASSFEGRFANYLSPI</sequence>
<dbReference type="EMBL" id="JAINDJ010000005">
    <property type="protein sequence ID" value="KAG9446278.1"/>
    <property type="molecule type" value="Genomic_DNA"/>
</dbReference>
<evidence type="ECO:0000256" key="1">
    <source>
        <dbReference type="SAM" id="MobiDB-lite"/>
    </source>
</evidence>
<reference evidence="2 3" key="1">
    <citation type="submission" date="2021-07" db="EMBL/GenBank/DDBJ databases">
        <title>The Aristolochia fimbriata genome: insights into angiosperm evolution, floral development and chemical biosynthesis.</title>
        <authorList>
            <person name="Jiao Y."/>
        </authorList>
    </citation>
    <scope>NUCLEOTIDE SEQUENCE [LARGE SCALE GENOMIC DNA]</scope>
    <source>
        <strain evidence="2">IBCAS-2021</strain>
        <tissue evidence="2">Leaf</tissue>
    </source>
</reference>
<protein>
    <submittedName>
        <fullName evidence="2">Uncharacterized protein</fullName>
    </submittedName>
</protein>
<comment type="caution">
    <text evidence="2">The sequence shown here is derived from an EMBL/GenBank/DDBJ whole genome shotgun (WGS) entry which is preliminary data.</text>
</comment>